<comment type="caution">
    <text evidence="1">The sequence shown here is derived from an EMBL/GenBank/DDBJ whole genome shotgun (WGS) entry which is preliminary data.</text>
</comment>
<name>A0ABS0RYI0_PECPM</name>
<sequence>MARFAELGVYIAAGLRPQGEARPVLWPIKVHRVLYPESRRAQLNVFQRAVLGLIRARVVHQSHLAELTGLHPNLITLILAQCISNGWLPHSADTLTPLGQRLLDDEDDGIGKQKSGYLFQDMVNGKFWPRLASTLQQIEPINPLDPYPQFILNKKTGAVLRPHMISASRSSLPLLERRELMLAWRDYRDDYRASQQLGGSSLSPQINLHGLQVLEEEAQCARMLLWITSDKEGGELWAAADPFDLRSSAWWLDLPPIVENDARLLRILRPLVAQPCGEEQSYQQWLETVNQHTDLQILMRYPWAERQPDVKRYLAALLVRGEKLEQGDNSESELSAALNECQKLLEVVMQWLIRRHPANAELLPKQSLRYHETKKFLQALAIPAFTPEVTDVLAGQKIDQIRYVCNNPAGSLKALLFAAALGAHQHSQHPFWIFDAEELNLPILLELAERRNKSSHGRSKYIDKPAQKLTPQIARESISYALSFTERFKDWM</sequence>
<organism evidence="1 2">
    <name type="scientific">Pectobacterium parmentieri</name>
    <dbReference type="NCBI Taxonomy" id="1905730"/>
    <lineage>
        <taxon>Bacteria</taxon>
        <taxon>Pseudomonadati</taxon>
        <taxon>Pseudomonadota</taxon>
        <taxon>Gammaproteobacteria</taxon>
        <taxon>Enterobacterales</taxon>
        <taxon>Pectobacteriaceae</taxon>
        <taxon>Pectobacterium</taxon>
    </lineage>
</organism>
<dbReference type="EMBL" id="WABS01000015">
    <property type="protein sequence ID" value="MBI0554692.1"/>
    <property type="molecule type" value="Genomic_DNA"/>
</dbReference>
<gene>
    <name evidence="1" type="ORF">F6Q06_09360</name>
</gene>
<accession>A0ABS0RYI0</accession>
<protein>
    <submittedName>
        <fullName evidence="1">Uncharacterized protein</fullName>
    </submittedName>
</protein>
<evidence type="ECO:0000313" key="2">
    <source>
        <dbReference type="Proteomes" id="UP001194579"/>
    </source>
</evidence>
<dbReference type="Proteomes" id="UP001194579">
    <property type="component" value="Unassembled WGS sequence"/>
</dbReference>
<dbReference type="RefSeq" id="WP_198338584.1">
    <property type="nucleotide sequence ID" value="NZ_JBBBPJ010000040.1"/>
</dbReference>
<reference evidence="2" key="1">
    <citation type="submission" date="2023-07" db="EMBL/GenBank/DDBJ databases">
        <title>Identification of Pectobacterium versatile causing blackleg of potato from New York State with a whole genome sequencing approach.</title>
        <authorList>
            <person name="Ma X."/>
            <person name="Swingle B."/>
        </authorList>
    </citation>
    <scope>NUCLEOTIDE SEQUENCE [LARGE SCALE GENOMIC DNA]</scope>
    <source>
        <strain evidence="2">NY1588A</strain>
    </source>
</reference>
<keyword evidence="2" id="KW-1185">Reference proteome</keyword>
<evidence type="ECO:0000313" key="1">
    <source>
        <dbReference type="EMBL" id="MBI0554692.1"/>
    </source>
</evidence>
<proteinExistence type="predicted"/>